<protein>
    <submittedName>
        <fullName evidence="9">AI-2E family transporter</fullName>
    </submittedName>
</protein>
<accession>A0A5J6MFS1</accession>
<evidence type="ECO:0000256" key="7">
    <source>
        <dbReference type="ARBA" id="ARBA00023136"/>
    </source>
</evidence>
<keyword evidence="5 8" id="KW-0812">Transmembrane</keyword>
<dbReference type="EMBL" id="CP042906">
    <property type="protein sequence ID" value="QEX16308.1"/>
    <property type="molecule type" value="Genomic_DNA"/>
</dbReference>
<sequence length="358" mass="38246">MRIENQLRFWIVALLLLVVALYFLRGVLLPFVAGMAVAYFLDPLCDRIEKLGCSRTWATTIVTALFLLAVLALAAVLLPPLEAQLVDFFGALPSYIQAVTAKLGPLLKALRSHLPASAAPSMSDVTGYLGRIAGWGADSLGTILSGGFALANLVSLIFITPIVTFYLLRDWDKITMKLDLWLPREHADEIRGQLREIDRTLAGFARGQATVCLCLALYYGLGLSLIGLDFGLALGLIAGVLSFIPFVGSFLALVGSIGLALAQFGTWQSVAMVVGVCAIGQVIEGYVLTPKLVGDRVRLHPVWVIFALLAGGALFGFVGLLLAVPVAAVCGVLARYSLGHYLGSRIYRGDTPPLDSGN</sequence>
<dbReference type="PANTHER" id="PTHR21716:SF53">
    <property type="entry name" value="PERMEASE PERM-RELATED"/>
    <property type="match status" value="1"/>
</dbReference>
<feature type="transmembrane region" description="Helical" evidence="8">
    <location>
        <begin position="201"/>
        <end position="221"/>
    </location>
</feature>
<dbReference type="RefSeq" id="WP_151176680.1">
    <property type="nucleotide sequence ID" value="NZ_CP042906.1"/>
</dbReference>
<feature type="transmembrane region" description="Helical" evidence="8">
    <location>
        <begin position="269"/>
        <end position="289"/>
    </location>
</feature>
<dbReference type="KEGG" id="htq:FRZ44_16010"/>
<evidence type="ECO:0000256" key="6">
    <source>
        <dbReference type="ARBA" id="ARBA00022989"/>
    </source>
</evidence>
<keyword evidence="7 8" id="KW-0472">Membrane</keyword>
<keyword evidence="10" id="KW-1185">Reference proteome</keyword>
<dbReference type="GO" id="GO:0055085">
    <property type="term" value="P:transmembrane transport"/>
    <property type="evidence" value="ECO:0007669"/>
    <property type="project" value="TreeGrafter"/>
</dbReference>
<evidence type="ECO:0000313" key="9">
    <source>
        <dbReference type="EMBL" id="QEX16308.1"/>
    </source>
</evidence>
<dbReference type="Pfam" id="PF01594">
    <property type="entry name" value="AI-2E_transport"/>
    <property type="match status" value="1"/>
</dbReference>
<dbReference type="OrthoDB" id="5792512at2"/>
<comment type="similarity">
    <text evidence="2">Belongs to the autoinducer-2 exporter (AI-2E) (TC 2.A.86) family.</text>
</comment>
<organism evidence="9 10">
    <name type="scientific">Hypericibacter terrae</name>
    <dbReference type="NCBI Taxonomy" id="2602015"/>
    <lineage>
        <taxon>Bacteria</taxon>
        <taxon>Pseudomonadati</taxon>
        <taxon>Pseudomonadota</taxon>
        <taxon>Alphaproteobacteria</taxon>
        <taxon>Rhodospirillales</taxon>
        <taxon>Dongiaceae</taxon>
        <taxon>Hypericibacter</taxon>
    </lineage>
</organism>
<name>A0A5J6MFS1_9PROT</name>
<proteinExistence type="inferred from homology"/>
<comment type="subcellular location">
    <subcellularLocation>
        <location evidence="1">Cell membrane</location>
        <topology evidence="1">Multi-pass membrane protein</topology>
    </subcellularLocation>
</comment>
<feature type="transmembrane region" description="Helical" evidence="8">
    <location>
        <begin position="148"/>
        <end position="168"/>
    </location>
</feature>
<evidence type="ECO:0000256" key="5">
    <source>
        <dbReference type="ARBA" id="ARBA00022692"/>
    </source>
</evidence>
<gene>
    <name evidence="9" type="ORF">FRZ44_16010</name>
</gene>
<evidence type="ECO:0000256" key="4">
    <source>
        <dbReference type="ARBA" id="ARBA00022475"/>
    </source>
</evidence>
<evidence type="ECO:0000313" key="10">
    <source>
        <dbReference type="Proteomes" id="UP000326202"/>
    </source>
</evidence>
<dbReference type="GO" id="GO:0005886">
    <property type="term" value="C:plasma membrane"/>
    <property type="evidence" value="ECO:0007669"/>
    <property type="project" value="UniProtKB-SubCell"/>
</dbReference>
<keyword evidence="6 8" id="KW-1133">Transmembrane helix</keyword>
<evidence type="ECO:0000256" key="3">
    <source>
        <dbReference type="ARBA" id="ARBA00022448"/>
    </source>
</evidence>
<feature type="transmembrane region" description="Helical" evidence="8">
    <location>
        <begin position="57"/>
        <end position="78"/>
    </location>
</feature>
<dbReference type="AlphaFoldDB" id="A0A5J6MFS1"/>
<evidence type="ECO:0000256" key="8">
    <source>
        <dbReference type="SAM" id="Phobius"/>
    </source>
</evidence>
<dbReference type="PANTHER" id="PTHR21716">
    <property type="entry name" value="TRANSMEMBRANE PROTEIN"/>
    <property type="match status" value="1"/>
</dbReference>
<feature type="transmembrane region" description="Helical" evidence="8">
    <location>
        <begin position="301"/>
        <end position="334"/>
    </location>
</feature>
<evidence type="ECO:0000256" key="1">
    <source>
        <dbReference type="ARBA" id="ARBA00004651"/>
    </source>
</evidence>
<dbReference type="Proteomes" id="UP000326202">
    <property type="component" value="Chromosome"/>
</dbReference>
<feature type="transmembrane region" description="Helical" evidence="8">
    <location>
        <begin position="233"/>
        <end position="262"/>
    </location>
</feature>
<feature type="transmembrane region" description="Helical" evidence="8">
    <location>
        <begin position="7"/>
        <end position="23"/>
    </location>
</feature>
<evidence type="ECO:0000256" key="2">
    <source>
        <dbReference type="ARBA" id="ARBA00009773"/>
    </source>
</evidence>
<reference evidence="9 10" key="1">
    <citation type="submission" date="2019-08" db="EMBL/GenBank/DDBJ databases">
        <title>Hyperibacter terrae gen. nov., sp. nov. and Hyperibacter viscosus sp. nov., two new members in the family Rhodospirillaceae isolated from the rhizosphere of Hypericum perforatum.</title>
        <authorList>
            <person name="Noviana Z."/>
        </authorList>
    </citation>
    <scope>NUCLEOTIDE SEQUENCE [LARGE SCALE GENOMIC DNA]</scope>
    <source>
        <strain evidence="9 10">R5913</strain>
    </source>
</reference>
<keyword evidence="4" id="KW-1003">Cell membrane</keyword>
<dbReference type="InterPro" id="IPR002549">
    <property type="entry name" value="AI-2E-like"/>
</dbReference>
<keyword evidence="3" id="KW-0813">Transport</keyword>